<evidence type="ECO:0000313" key="1">
    <source>
        <dbReference type="EMBL" id="KAK7843791.1"/>
    </source>
</evidence>
<name>A0AAW0KZK4_QUESU</name>
<sequence>MCFSKLFPSRDAFAHRTLVRSELETPLERKNSILGKRVFSGLVVSTCGIDLTSWEIWVLLKPFSLRRLSTESGLSGFSKCTFWDVKRADFGDNPHEFMRTEALRTRERRRGVPYDQDTFIIENDIGVKLRYEISNSTSKVASNLLATFEVLLDIS</sequence>
<evidence type="ECO:0000313" key="2">
    <source>
        <dbReference type="Proteomes" id="UP000237347"/>
    </source>
</evidence>
<accession>A0AAW0KZK4</accession>
<dbReference type="EMBL" id="PKMF04000196">
    <property type="protein sequence ID" value="KAK7843791.1"/>
    <property type="molecule type" value="Genomic_DNA"/>
</dbReference>
<dbReference type="Proteomes" id="UP000237347">
    <property type="component" value="Unassembled WGS sequence"/>
</dbReference>
<comment type="caution">
    <text evidence="1">The sequence shown here is derived from an EMBL/GenBank/DDBJ whole genome shotgun (WGS) entry which is preliminary data.</text>
</comment>
<protein>
    <submittedName>
        <fullName evidence="1">Uncharacterized protein</fullName>
    </submittedName>
</protein>
<organism evidence="1 2">
    <name type="scientific">Quercus suber</name>
    <name type="common">Cork oak</name>
    <dbReference type="NCBI Taxonomy" id="58331"/>
    <lineage>
        <taxon>Eukaryota</taxon>
        <taxon>Viridiplantae</taxon>
        <taxon>Streptophyta</taxon>
        <taxon>Embryophyta</taxon>
        <taxon>Tracheophyta</taxon>
        <taxon>Spermatophyta</taxon>
        <taxon>Magnoliopsida</taxon>
        <taxon>eudicotyledons</taxon>
        <taxon>Gunneridae</taxon>
        <taxon>Pentapetalae</taxon>
        <taxon>rosids</taxon>
        <taxon>fabids</taxon>
        <taxon>Fagales</taxon>
        <taxon>Fagaceae</taxon>
        <taxon>Quercus</taxon>
    </lineage>
</organism>
<proteinExistence type="predicted"/>
<keyword evidence="2" id="KW-1185">Reference proteome</keyword>
<reference evidence="1 2" key="1">
    <citation type="journal article" date="2018" name="Sci. Data">
        <title>The draft genome sequence of cork oak.</title>
        <authorList>
            <person name="Ramos A.M."/>
            <person name="Usie A."/>
            <person name="Barbosa P."/>
            <person name="Barros P.M."/>
            <person name="Capote T."/>
            <person name="Chaves I."/>
            <person name="Simoes F."/>
            <person name="Abreu I."/>
            <person name="Carrasquinho I."/>
            <person name="Faro C."/>
            <person name="Guimaraes J.B."/>
            <person name="Mendonca D."/>
            <person name="Nobrega F."/>
            <person name="Rodrigues L."/>
            <person name="Saibo N.J.M."/>
            <person name="Varela M.C."/>
            <person name="Egas C."/>
            <person name="Matos J."/>
            <person name="Miguel C.M."/>
            <person name="Oliveira M.M."/>
            <person name="Ricardo C.P."/>
            <person name="Goncalves S."/>
        </authorList>
    </citation>
    <scope>NUCLEOTIDE SEQUENCE [LARGE SCALE GENOMIC DNA]</scope>
    <source>
        <strain evidence="2">cv. HL8</strain>
    </source>
</reference>
<gene>
    <name evidence="1" type="ORF">CFP56_011915</name>
</gene>
<dbReference type="AlphaFoldDB" id="A0AAW0KZK4"/>